<sequence>MNINIKATKIKLTPEVKGYIQEKMDMVEKYLGGITPINADFEVEMTTHHHNKGEIYRAEVNLLLPGQLLRLTKTEKELLKVIDKVKDHLEIMIKKYKEKRIDKKRKGRAN</sequence>
<dbReference type="Proteomes" id="UP000183192">
    <property type="component" value="Unassembled WGS sequence"/>
</dbReference>
<dbReference type="InterPro" id="IPR036567">
    <property type="entry name" value="RHF-like"/>
</dbReference>
<proteinExistence type="predicted"/>
<evidence type="ECO:0000313" key="2">
    <source>
        <dbReference type="Proteomes" id="UP000183192"/>
    </source>
</evidence>
<accession>A0A1J4T8C1</accession>
<dbReference type="STRING" id="1805146.AUJ27_04060"/>
<gene>
    <name evidence="1" type="ORF">AUJ27_04060</name>
</gene>
<protein>
    <submittedName>
        <fullName evidence="1">Ribosomal subunit interface protein</fullName>
    </submittedName>
</protein>
<dbReference type="NCBIfam" id="TIGR00741">
    <property type="entry name" value="yfiA"/>
    <property type="match status" value="1"/>
</dbReference>
<evidence type="ECO:0000313" key="1">
    <source>
        <dbReference type="EMBL" id="OIO06487.1"/>
    </source>
</evidence>
<dbReference type="SUPFAM" id="SSF69754">
    <property type="entry name" value="Ribosome binding protein Y (YfiA homologue)"/>
    <property type="match status" value="1"/>
</dbReference>
<reference evidence="1 2" key="1">
    <citation type="journal article" date="2016" name="Environ. Microbiol.">
        <title>Genomic resolution of a cold subsurface aquifer community provides metabolic insights for novel microbes adapted to high CO concentrations.</title>
        <authorList>
            <person name="Probst A.J."/>
            <person name="Castelle C.J."/>
            <person name="Singh A."/>
            <person name="Brown C.T."/>
            <person name="Anantharaman K."/>
            <person name="Sharon I."/>
            <person name="Hug L.A."/>
            <person name="Burstein D."/>
            <person name="Emerson J.B."/>
            <person name="Thomas B.C."/>
            <person name="Banfield J.F."/>
        </authorList>
    </citation>
    <scope>NUCLEOTIDE SEQUENCE [LARGE SCALE GENOMIC DNA]</scope>
    <source>
        <strain evidence="1">CG1_02_37_44</strain>
    </source>
</reference>
<dbReference type="Gene3D" id="3.30.160.100">
    <property type="entry name" value="Ribosome hibernation promotion factor-like"/>
    <property type="match status" value="1"/>
</dbReference>
<dbReference type="AlphaFoldDB" id="A0A1J4T8C1"/>
<comment type="caution">
    <text evidence="1">The sequence shown here is derived from an EMBL/GenBank/DDBJ whole genome shotgun (WGS) entry which is preliminary data.</text>
</comment>
<dbReference type="EMBL" id="MNUU01000077">
    <property type="protein sequence ID" value="OIO06487.1"/>
    <property type="molecule type" value="Genomic_DNA"/>
</dbReference>
<dbReference type="Pfam" id="PF02482">
    <property type="entry name" value="Ribosomal_S30AE"/>
    <property type="match status" value="1"/>
</dbReference>
<dbReference type="InterPro" id="IPR003489">
    <property type="entry name" value="RHF/RaiA"/>
</dbReference>
<name>A0A1J4T8C1_9BACT</name>
<organism evidence="1 2">
    <name type="scientific">Candidatus Falkowbacteria bacterium CG1_02_37_44</name>
    <dbReference type="NCBI Taxonomy" id="1805146"/>
    <lineage>
        <taxon>Bacteria</taxon>
        <taxon>Candidatus Falkowiibacteriota</taxon>
    </lineage>
</organism>